<reference evidence="1" key="1">
    <citation type="submission" date="2022-01" db="EMBL/GenBank/DDBJ databases">
        <authorList>
            <person name="King R."/>
        </authorList>
    </citation>
    <scope>NUCLEOTIDE SEQUENCE</scope>
</reference>
<accession>A0A9P0HH77</accession>
<gene>
    <name evidence="1" type="ORF">NEZAVI_LOCUS10686</name>
</gene>
<protein>
    <submittedName>
        <fullName evidence="1">Uncharacterized protein</fullName>
    </submittedName>
</protein>
<dbReference type="EMBL" id="OV725081">
    <property type="protein sequence ID" value="CAH1401722.1"/>
    <property type="molecule type" value="Genomic_DNA"/>
</dbReference>
<sequence length="125" mass="14434">MISPQKGLEPFEGQVTGGTLLGRCYITLSRIVEKPTWRHRARHLPRLRYPPLCLTRINDLLQYFDCTDHFYNPSFLMVEFDTSCTNIGHRPRGPPYTGTSGVYARPSHARVMPRCCLRWALHICT</sequence>
<dbReference type="AlphaFoldDB" id="A0A9P0HH77"/>
<organism evidence="1 2">
    <name type="scientific">Nezara viridula</name>
    <name type="common">Southern green stink bug</name>
    <name type="synonym">Cimex viridulus</name>
    <dbReference type="NCBI Taxonomy" id="85310"/>
    <lineage>
        <taxon>Eukaryota</taxon>
        <taxon>Metazoa</taxon>
        <taxon>Ecdysozoa</taxon>
        <taxon>Arthropoda</taxon>
        <taxon>Hexapoda</taxon>
        <taxon>Insecta</taxon>
        <taxon>Pterygota</taxon>
        <taxon>Neoptera</taxon>
        <taxon>Paraneoptera</taxon>
        <taxon>Hemiptera</taxon>
        <taxon>Heteroptera</taxon>
        <taxon>Panheteroptera</taxon>
        <taxon>Pentatomomorpha</taxon>
        <taxon>Pentatomoidea</taxon>
        <taxon>Pentatomidae</taxon>
        <taxon>Pentatominae</taxon>
        <taxon>Nezara</taxon>
    </lineage>
</organism>
<dbReference type="Proteomes" id="UP001152798">
    <property type="component" value="Chromosome 5"/>
</dbReference>
<keyword evidence="2" id="KW-1185">Reference proteome</keyword>
<proteinExistence type="predicted"/>
<evidence type="ECO:0000313" key="1">
    <source>
        <dbReference type="EMBL" id="CAH1401722.1"/>
    </source>
</evidence>
<evidence type="ECO:0000313" key="2">
    <source>
        <dbReference type="Proteomes" id="UP001152798"/>
    </source>
</evidence>
<name>A0A9P0HH77_NEZVI</name>